<dbReference type="OrthoDB" id="14196at2"/>
<proteinExistence type="inferred from homology"/>
<evidence type="ECO:0000256" key="10">
    <source>
        <dbReference type="SAM" id="SignalP"/>
    </source>
</evidence>
<dbReference type="RefSeq" id="WP_072856807.1">
    <property type="nucleotide sequence ID" value="NZ_FQUE01000003.1"/>
</dbReference>
<dbReference type="EMBL" id="FQUE01000003">
    <property type="protein sequence ID" value="SHF05478.1"/>
    <property type="molecule type" value="Genomic_DNA"/>
</dbReference>
<dbReference type="PANTHER" id="PTHR47245">
    <property type="entry name" value="PEPTIDYLPROLYL ISOMERASE"/>
    <property type="match status" value="1"/>
</dbReference>
<dbReference type="PANTHER" id="PTHR47245:SF2">
    <property type="entry name" value="PEPTIDYL-PROLYL CIS-TRANS ISOMERASE HP_0175-RELATED"/>
    <property type="match status" value="1"/>
</dbReference>
<keyword evidence="13" id="KW-1185">Reference proteome</keyword>
<feature type="region of interest" description="Disordered" evidence="9">
    <location>
        <begin position="28"/>
        <end position="72"/>
    </location>
</feature>
<protein>
    <recommendedName>
        <fullName evidence="4">Parvulin-like PPIase</fullName>
        <ecNumber evidence="3">5.2.1.8</ecNumber>
    </recommendedName>
    <alternativeName>
        <fullName evidence="6">Peptidyl-prolyl cis-trans isomerase plp</fullName>
    </alternativeName>
    <alternativeName>
        <fullName evidence="7">Rotamase plp</fullName>
    </alternativeName>
</protein>
<comment type="catalytic activity">
    <reaction evidence="1">
        <text>[protein]-peptidylproline (omega=180) = [protein]-peptidylproline (omega=0)</text>
        <dbReference type="Rhea" id="RHEA:16237"/>
        <dbReference type="Rhea" id="RHEA-COMP:10747"/>
        <dbReference type="Rhea" id="RHEA-COMP:10748"/>
        <dbReference type="ChEBI" id="CHEBI:83833"/>
        <dbReference type="ChEBI" id="CHEBI:83834"/>
        <dbReference type="EC" id="5.2.1.8"/>
    </reaction>
</comment>
<dbReference type="InterPro" id="IPR050245">
    <property type="entry name" value="PrsA_foldase"/>
</dbReference>
<dbReference type="SUPFAM" id="SSF109998">
    <property type="entry name" value="Triger factor/SurA peptide-binding domain-like"/>
    <property type="match status" value="1"/>
</dbReference>
<evidence type="ECO:0000313" key="13">
    <source>
        <dbReference type="Proteomes" id="UP000183987"/>
    </source>
</evidence>
<evidence type="ECO:0000256" key="2">
    <source>
        <dbReference type="ARBA" id="ARBA00007656"/>
    </source>
</evidence>
<dbReference type="AlphaFoldDB" id="A0A1M4YIN6"/>
<dbReference type="STRING" id="366533.SAMN05444339_103133"/>
<evidence type="ECO:0000256" key="4">
    <source>
        <dbReference type="ARBA" id="ARBA00018370"/>
    </source>
</evidence>
<evidence type="ECO:0000256" key="6">
    <source>
        <dbReference type="ARBA" id="ARBA00030642"/>
    </source>
</evidence>
<evidence type="ECO:0000256" key="8">
    <source>
        <dbReference type="PROSITE-ProRule" id="PRU00278"/>
    </source>
</evidence>
<dbReference type="InterPro" id="IPR000297">
    <property type="entry name" value="PPIase_PpiC"/>
</dbReference>
<keyword evidence="8 12" id="KW-0413">Isomerase</keyword>
<organism evidence="12 13">
    <name type="scientific">Loktanella atrilutea</name>
    <dbReference type="NCBI Taxonomy" id="366533"/>
    <lineage>
        <taxon>Bacteria</taxon>
        <taxon>Pseudomonadati</taxon>
        <taxon>Pseudomonadota</taxon>
        <taxon>Alphaproteobacteria</taxon>
        <taxon>Rhodobacterales</taxon>
        <taxon>Roseobacteraceae</taxon>
        <taxon>Loktanella</taxon>
    </lineage>
</organism>
<dbReference type="InterPro" id="IPR027304">
    <property type="entry name" value="Trigger_fact/SurA_dom_sf"/>
</dbReference>
<evidence type="ECO:0000259" key="11">
    <source>
        <dbReference type="PROSITE" id="PS50198"/>
    </source>
</evidence>
<dbReference type="SUPFAM" id="SSF54534">
    <property type="entry name" value="FKBP-like"/>
    <property type="match status" value="1"/>
</dbReference>
<dbReference type="Pfam" id="PF00639">
    <property type="entry name" value="Rotamase"/>
    <property type="match status" value="1"/>
</dbReference>
<evidence type="ECO:0000313" key="12">
    <source>
        <dbReference type="EMBL" id="SHF05478.1"/>
    </source>
</evidence>
<keyword evidence="10" id="KW-0732">Signal</keyword>
<dbReference type="GO" id="GO:0003755">
    <property type="term" value="F:peptidyl-prolyl cis-trans isomerase activity"/>
    <property type="evidence" value="ECO:0007669"/>
    <property type="project" value="UniProtKB-KW"/>
</dbReference>
<feature type="domain" description="PpiC" evidence="11">
    <location>
        <begin position="183"/>
        <end position="272"/>
    </location>
</feature>
<evidence type="ECO:0000256" key="3">
    <source>
        <dbReference type="ARBA" id="ARBA00013194"/>
    </source>
</evidence>
<name>A0A1M4YIN6_LOKAT</name>
<evidence type="ECO:0000256" key="1">
    <source>
        <dbReference type="ARBA" id="ARBA00000971"/>
    </source>
</evidence>
<dbReference type="PROSITE" id="PS01096">
    <property type="entry name" value="PPIC_PPIASE_1"/>
    <property type="match status" value="1"/>
</dbReference>
<keyword evidence="5 8" id="KW-0697">Rotamase</keyword>
<dbReference type="EC" id="5.2.1.8" evidence="3"/>
<comment type="similarity">
    <text evidence="2">Belongs to the PpiC/parvulin rotamase family.</text>
</comment>
<dbReference type="Proteomes" id="UP000183987">
    <property type="component" value="Unassembled WGS sequence"/>
</dbReference>
<dbReference type="InterPro" id="IPR023058">
    <property type="entry name" value="PPIase_PpiC_CS"/>
</dbReference>
<dbReference type="InterPro" id="IPR046357">
    <property type="entry name" value="PPIase_dom_sf"/>
</dbReference>
<accession>A0A1M4YIN6</accession>
<sequence length="331" mass="34623">MSKLTYLLGSAAMALTLANAVQAQDTTTTEAPATAAPATEAPATDAPSTDAPSSEASATDATAADADTTAPATADPATVVATVDGTEITLGQMIIARSQLPQQYNQFPPDVIYQGILDQVVQQQLLSNSLTDVPARVVWAMANEERSLRAGEVITDLSATAVTDEAVQAAYDEMTAAATANPVTEWNASHLLVDTKEAAEAAQERINKGEDFAAVATEVSTGPSGPTGGELGWFGPGQMVAEFETALDGMKPGDVSGPVQTQFGWHIIKLNETREKPVPPLEEVKPEIVSKLQEAVILAKIEELKANADITLPEEGSIDPSVLTNLDLLEK</sequence>
<dbReference type="PROSITE" id="PS50198">
    <property type="entry name" value="PPIC_PPIASE_2"/>
    <property type="match status" value="1"/>
</dbReference>
<evidence type="ECO:0000256" key="7">
    <source>
        <dbReference type="ARBA" id="ARBA00031484"/>
    </source>
</evidence>
<reference evidence="13" key="1">
    <citation type="submission" date="2016-11" db="EMBL/GenBank/DDBJ databases">
        <authorList>
            <person name="Varghese N."/>
            <person name="Submissions S."/>
        </authorList>
    </citation>
    <scope>NUCLEOTIDE SEQUENCE [LARGE SCALE GENOMIC DNA]</scope>
    <source>
        <strain evidence="13">DSM 29326</strain>
    </source>
</reference>
<feature type="chain" id="PRO_5012138085" description="Parvulin-like PPIase" evidence="10">
    <location>
        <begin position="24"/>
        <end position="331"/>
    </location>
</feature>
<gene>
    <name evidence="12" type="ORF">SAMN05444339_103133</name>
</gene>
<dbReference type="Gene3D" id="3.10.50.40">
    <property type="match status" value="1"/>
</dbReference>
<feature type="signal peptide" evidence="10">
    <location>
        <begin position="1"/>
        <end position="23"/>
    </location>
</feature>
<evidence type="ECO:0000256" key="9">
    <source>
        <dbReference type="SAM" id="MobiDB-lite"/>
    </source>
</evidence>
<evidence type="ECO:0000256" key="5">
    <source>
        <dbReference type="ARBA" id="ARBA00023110"/>
    </source>
</evidence>